<comment type="caution">
    <text evidence="2">The sequence shown here is derived from an EMBL/GenBank/DDBJ whole genome shotgun (WGS) entry which is preliminary data.</text>
</comment>
<dbReference type="Proteomes" id="UP001630127">
    <property type="component" value="Unassembled WGS sequence"/>
</dbReference>
<dbReference type="AlphaFoldDB" id="A0ABD2ZVE8"/>
<organism evidence="2 3">
    <name type="scientific">Cinchona calisaya</name>
    <dbReference type="NCBI Taxonomy" id="153742"/>
    <lineage>
        <taxon>Eukaryota</taxon>
        <taxon>Viridiplantae</taxon>
        <taxon>Streptophyta</taxon>
        <taxon>Embryophyta</taxon>
        <taxon>Tracheophyta</taxon>
        <taxon>Spermatophyta</taxon>
        <taxon>Magnoliopsida</taxon>
        <taxon>eudicotyledons</taxon>
        <taxon>Gunneridae</taxon>
        <taxon>Pentapetalae</taxon>
        <taxon>asterids</taxon>
        <taxon>lamiids</taxon>
        <taxon>Gentianales</taxon>
        <taxon>Rubiaceae</taxon>
        <taxon>Cinchonoideae</taxon>
        <taxon>Cinchoneae</taxon>
        <taxon>Cinchona</taxon>
    </lineage>
</organism>
<reference evidence="2 3" key="1">
    <citation type="submission" date="2024-11" db="EMBL/GenBank/DDBJ databases">
        <title>A near-complete genome assembly of Cinchona calisaya.</title>
        <authorList>
            <person name="Lian D.C."/>
            <person name="Zhao X.W."/>
            <person name="Wei L."/>
        </authorList>
    </citation>
    <scope>NUCLEOTIDE SEQUENCE [LARGE SCALE GENOMIC DNA]</scope>
    <source>
        <tissue evidence="2">Nenye</tissue>
    </source>
</reference>
<gene>
    <name evidence="2" type="ORF">ACH5RR_015014</name>
</gene>
<keyword evidence="3" id="KW-1185">Reference proteome</keyword>
<dbReference type="Pfam" id="PF23622">
    <property type="entry name" value="LRR_At1g61320_AtMIF1"/>
    <property type="match status" value="1"/>
</dbReference>
<sequence length="314" mass="36615">MDEAVAAGILSKRWKYLWTNVPNMVYCHPLRNNTSFRGFAEFINETLAFHSCLKIKNFVVNFNYAAHCYEYFDLWVRFAVRNKAEELGLILLMDPGEDSPRWVKGSCNYILPSKLYSNSGLRKLELSLCGFAKNSAISWDSLKSLSLRYVRLDEYVMGKILTGSPKLEYLELNNFTGIKRLNITSASVKKLVLRDYYYYDDEYPDQNDTSSSYDDDEEDEENDWKTQLKISCPHVRALEILGSFGRTWCRLTDHPASLVEANLDFTLNTIDRLYSKFMAYVKCQIMVQGLLERLQNAEKRSLGTWVFKFRLYNH</sequence>
<name>A0ABD2ZVE8_9GENT</name>
<evidence type="ECO:0000259" key="1">
    <source>
        <dbReference type="Pfam" id="PF23622"/>
    </source>
</evidence>
<dbReference type="PANTHER" id="PTHR32212:SF234">
    <property type="entry name" value="F-BOX_LRR-REPEAT PROTEIN 13-LIKE"/>
    <property type="match status" value="1"/>
</dbReference>
<dbReference type="EMBL" id="JBJUIK010000007">
    <property type="protein sequence ID" value="KAL3522180.1"/>
    <property type="molecule type" value="Genomic_DNA"/>
</dbReference>
<evidence type="ECO:0000313" key="3">
    <source>
        <dbReference type="Proteomes" id="UP001630127"/>
    </source>
</evidence>
<feature type="domain" description="At1g61320/AtMIF1 LRR" evidence="1">
    <location>
        <begin position="47"/>
        <end position="185"/>
    </location>
</feature>
<dbReference type="InterPro" id="IPR055357">
    <property type="entry name" value="LRR_At1g61320_AtMIF1"/>
</dbReference>
<evidence type="ECO:0000313" key="2">
    <source>
        <dbReference type="EMBL" id="KAL3522180.1"/>
    </source>
</evidence>
<dbReference type="PANTHER" id="PTHR32212">
    <property type="entry name" value="CYCLIN-LIKE F-BOX"/>
    <property type="match status" value="1"/>
</dbReference>
<dbReference type="SUPFAM" id="SSF52047">
    <property type="entry name" value="RNI-like"/>
    <property type="match status" value="1"/>
</dbReference>
<proteinExistence type="predicted"/>
<protein>
    <recommendedName>
        <fullName evidence="1">At1g61320/AtMIF1 LRR domain-containing protein</fullName>
    </recommendedName>
</protein>
<accession>A0ABD2ZVE8</accession>